<accession>A0A0A8ZXA5</accession>
<keyword evidence="1" id="KW-1133">Transmembrane helix</keyword>
<reference evidence="2" key="2">
    <citation type="journal article" date="2015" name="Data Brief">
        <title>Shoot transcriptome of the giant reed, Arundo donax.</title>
        <authorList>
            <person name="Barrero R.A."/>
            <person name="Guerrero F.D."/>
            <person name="Moolhuijzen P."/>
            <person name="Goolsby J.A."/>
            <person name="Tidwell J."/>
            <person name="Bellgard S.E."/>
            <person name="Bellgard M.I."/>
        </authorList>
    </citation>
    <scope>NUCLEOTIDE SEQUENCE</scope>
    <source>
        <tissue evidence="2">Shoot tissue taken approximately 20 cm above the soil surface</tissue>
    </source>
</reference>
<proteinExistence type="predicted"/>
<protein>
    <submittedName>
        <fullName evidence="2">Uncharacterized protein</fullName>
    </submittedName>
</protein>
<name>A0A0A8ZXA5_ARUDO</name>
<evidence type="ECO:0000313" key="2">
    <source>
        <dbReference type="EMBL" id="JAD42368.1"/>
    </source>
</evidence>
<reference evidence="2" key="1">
    <citation type="submission" date="2014-09" db="EMBL/GenBank/DDBJ databases">
        <authorList>
            <person name="Magalhaes I.L.F."/>
            <person name="Oliveira U."/>
            <person name="Santos F.R."/>
            <person name="Vidigal T.H.D.A."/>
            <person name="Brescovit A.D."/>
            <person name="Santos A.J."/>
        </authorList>
    </citation>
    <scope>NUCLEOTIDE SEQUENCE</scope>
    <source>
        <tissue evidence="2">Shoot tissue taken approximately 20 cm above the soil surface</tissue>
    </source>
</reference>
<keyword evidence="1" id="KW-0812">Transmembrane</keyword>
<dbReference type="AlphaFoldDB" id="A0A0A8ZXA5"/>
<feature type="transmembrane region" description="Helical" evidence="1">
    <location>
        <begin position="38"/>
        <end position="61"/>
    </location>
</feature>
<organism evidence="2">
    <name type="scientific">Arundo donax</name>
    <name type="common">Giant reed</name>
    <name type="synonym">Donax arundinaceus</name>
    <dbReference type="NCBI Taxonomy" id="35708"/>
    <lineage>
        <taxon>Eukaryota</taxon>
        <taxon>Viridiplantae</taxon>
        <taxon>Streptophyta</taxon>
        <taxon>Embryophyta</taxon>
        <taxon>Tracheophyta</taxon>
        <taxon>Spermatophyta</taxon>
        <taxon>Magnoliopsida</taxon>
        <taxon>Liliopsida</taxon>
        <taxon>Poales</taxon>
        <taxon>Poaceae</taxon>
        <taxon>PACMAD clade</taxon>
        <taxon>Arundinoideae</taxon>
        <taxon>Arundineae</taxon>
        <taxon>Arundo</taxon>
    </lineage>
</organism>
<dbReference type="EMBL" id="GBRH01255527">
    <property type="protein sequence ID" value="JAD42368.1"/>
    <property type="molecule type" value="Transcribed_RNA"/>
</dbReference>
<evidence type="ECO:0000256" key="1">
    <source>
        <dbReference type="SAM" id="Phobius"/>
    </source>
</evidence>
<sequence>MFLVFLIKHARDVIHYHRSNGQLGTNRRRMRDNTACRLYAHLFFLVLSWLKAAFSNITLVVGG</sequence>
<keyword evidence="1" id="KW-0472">Membrane</keyword>